<organism evidence="3">
    <name type="scientific">Aquarana catesbeiana</name>
    <name type="common">American bullfrog</name>
    <name type="synonym">Rana catesbeiana</name>
    <dbReference type="NCBI Taxonomy" id="8400"/>
    <lineage>
        <taxon>Eukaryota</taxon>
        <taxon>Metazoa</taxon>
        <taxon>Chordata</taxon>
        <taxon>Craniata</taxon>
        <taxon>Vertebrata</taxon>
        <taxon>Euteleostomi</taxon>
        <taxon>Amphibia</taxon>
        <taxon>Batrachia</taxon>
        <taxon>Anura</taxon>
        <taxon>Neobatrachia</taxon>
        <taxon>Ranoidea</taxon>
        <taxon>Ranidae</taxon>
        <taxon>Aquarana</taxon>
    </lineage>
</organism>
<name>A0A2G9PQS0_AQUCT</name>
<dbReference type="PANTHER" id="PTHR21505">
    <property type="entry name" value="MADF DOMAIN-CONTAINING PROTEIN-RELATED"/>
    <property type="match status" value="1"/>
</dbReference>
<dbReference type="AlphaFoldDB" id="A0A2G9PQS0"/>
<evidence type="ECO:0000259" key="2">
    <source>
        <dbReference type="PROSITE" id="PS51029"/>
    </source>
</evidence>
<dbReference type="PROSITE" id="PS51029">
    <property type="entry name" value="MADF"/>
    <property type="match status" value="1"/>
</dbReference>
<dbReference type="EMBL" id="KV922462">
    <property type="protein sequence ID" value="PIO05696.1"/>
    <property type="molecule type" value="Genomic_DNA"/>
</dbReference>
<gene>
    <name evidence="3" type="ORF">AB205_0190120</name>
</gene>
<sequence length="179" mass="21140">MFTTNDYCAHEPETCHFKLYNSKEKHMEQHKQKMDRFNDHNFLPQFIDKYRELPCLWQVKHPFYTNKRKRQAALDQLLNLVKLQIPTANINYLKVKIGGLRSTYNREGKKVQDSMRSGAAADDIYVLRLWYYDRLRFLSDQTEIRPSLSTYPSISDEASEVQPGPSTQEEDVEKPSMSQ</sequence>
<dbReference type="Pfam" id="PF10545">
    <property type="entry name" value="MADF_DNA_bdg"/>
    <property type="match status" value="1"/>
</dbReference>
<accession>A0A2G9PQS0</accession>
<dbReference type="SMART" id="SM00595">
    <property type="entry name" value="MADF"/>
    <property type="match status" value="1"/>
</dbReference>
<feature type="non-terminal residue" evidence="3">
    <location>
        <position position="179"/>
    </location>
</feature>
<dbReference type="InterPro" id="IPR006578">
    <property type="entry name" value="MADF-dom"/>
</dbReference>
<reference evidence="3" key="1">
    <citation type="submission" date="2017-08" db="EMBL/GenBank/DDBJ databases">
        <title>Assembly of the North American Bullfrog Genome.</title>
        <authorList>
            <person name="Warren R.L."/>
            <person name="Vandervalk B.P."/>
            <person name="Kucuk E."/>
            <person name="Birol I."/>
            <person name="Helbing C."/>
            <person name="Pandoh P."/>
            <person name="Behsaz B."/>
            <person name="Mohamadi H."/>
            <person name="Chu J."/>
            <person name="Jackman S."/>
            <person name="Hammond S.A."/>
            <person name="Veldhoen N."/>
            <person name="Kirk H."/>
            <person name="Zhao Y."/>
            <person name="Coope R."/>
            <person name="Pleasance S."/>
            <person name="Moore R."/>
            <person name="Holt R."/>
        </authorList>
    </citation>
    <scope>NUCLEOTIDE SEQUENCE</scope>
    <source>
        <strain evidence="3">Bruno</strain>
        <tissue evidence="3">Liver</tissue>
    </source>
</reference>
<protein>
    <recommendedName>
        <fullName evidence="2">MADF domain-containing protein</fullName>
    </recommendedName>
</protein>
<feature type="domain" description="MADF" evidence="2">
    <location>
        <begin position="45"/>
        <end position="143"/>
    </location>
</feature>
<proteinExistence type="predicted"/>
<feature type="region of interest" description="Disordered" evidence="1">
    <location>
        <begin position="148"/>
        <end position="179"/>
    </location>
</feature>
<dbReference type="PANTHER" id="PTHR21505:SF8">
    <property type="entry name" value="DPT-YFP REPRESSOR BY OVEREXPRESSION, ISOFORM D-RELATED"/>
    <property type="match status" value="1"/>
</dbReference>
<evidence type="ECO:0000313" key="3">
    <source>
        <dbReference type="EMBL" id="PIO05696.1"/>
    </source>
</evidence>
<evidence type="ECO:0000256" key="1">
    <source>
        <dbReference type="SAM" id="MobiDB-lite"/>
    </source>
</evidence>